<accession>A0A852RJT5</accession>
<reference evidence="3 4" key="1">
    <citation type="submission" date="2020-07" db="EMBL/GenBank/DDBJ databases">
        <title>Sequencing the genomes of 1000 actinobacteria strains.</title>
        <authorList>
            <person name="Klenk H.-P."/>
        </authorList>
    </citation>
    <scope>NUCLEOTIDE SEQUENCE [LARGE SCALE GENOMIC DNA]</scope>
    <source>
        <strain evidence="3 4">DSM 17380</strain>
    </source>
</reference>
<feature type="signal peptide" evidence="2">
    <location>
        <begin position="1"/>
        <end position="24"/>
    </location>
</feature>
<dbReference type="Proteomes" id="UP000586095">
    <property type="component" value="Unassembled WGS sequence"/>
</dbReference>
<protein>
    <submittedName>
        <fullName evidence="3">Uncharacterized protein</fullName>
    </submittedName>
</protein>
<evidence type="ECO:0000313" key="3">
    <source>
        <dbReference type="EMBL" id="NYD26952.1"/>
    </source>
</evidence>
<dbReference type="RefSeq" id="WP_185987009.1">
    <property type="nucleotide sequence ID" value="NZ_BAAALZ010000001.1"/>
</dbReference>
<evidence type="ECO:0000256" key="1">
    <source>
        <dbReference type="SAM" id="MobiDB-lite"/>
    </source>
</evidence>
<dbReference type="PROSITE" id="PS51257">
    <property type="entry name" value="PROKAR_LIPOPROTEIN"/>
    <property type="match status" value="1"/>
</dbReference>
<dbReference type="EMBL" id="JACCBD010000001">
    <property type="protein sequence ID" value="NYD26952.1"/>
    <property type="molecule type" value="Genomic_DNA"/>
</dbReference>
<feature type="chain" id="PRO_5032697944" evidence="2">
    <location>
        <begin position="25"/>
        <end position="183"/>
    </location>
</feature>
<sequence>MTLIKVPAALTACVLAVVALSGCAPEPGTSVSYGSAQHQSPEKTSSVTPVAENRTATGILTSVDGQTTGRVKVQLEDFTDDFGITTPLATVEFFDLVTPYDHLTPGGALAPRGDDPCFDTGGRSGGGMITPDENGFATATMPAADSGHFLHEIVLHLDWTQIDAETEACMQPVVARAPLTWAE</sequence>
<feature type="region of interest" description="Disordered" evidence="1">
    <location>
        <begin position="31"/>
        <end position="52"/>
    </location>
</feature>
<evidence type="ECO:0000256" key="2">
    <source>
        <dbReference type="SAM" id="SignalP"/>
    </source>
</evidence>
<evidence type="ECO:0000313" key="4">
    <source>
        <dbReference type="Proteomes" id="UP000586095"/>
    </source>
</evidence>
<keyword evidence="4" id="KW-1185">Reference proteome</keyword>
<name>A0A852RJT5_9MICO</name>
<comment type="caution">
    <text evidence="3">The sequence shown here is derived from an EMBL/GenBank/DDBJ whole genome shotgun (WGS) entry which is preliminary data.</text>
</comment>
<keyword evidence="2" id="KW-0732">Signal</keyword>
<organism evidence="3 4">
    <name type="scientific">Leucobacter aridicollis</name>
    <dbReference type="NCBI Taxonomy" id="283878"/>
    <lineage>
        <taxon>Bacteria</taxon>
        <taxon>Bacillati</taxon>
        <taxon>Actinomycetota</taxon>
        <taxon>Actinomycetes</taxon>
        <taxon>Micrococcales</taxon>
        <taxon>Microbacteriaceae</taxon>
        <taxon>Leucobacter</taxon>
    </lineage>
</organism>
<proteinExistence type="predicted"/>
<dbReference type="AlphaFoldDB" id="A0A852RJT5"/>
<gene>
    <name evidence="3" type="ORF">BJ960_001755</name>
</gene>